<evidence type="ECO:0000256" key="1">
    <source>
        <dbReference type="SAM" id="SignalP"/>
    </source>
</evidence>
<name>A0A8T1MXA4_CLOSI</name>
<keyword evidence="1" id="KW-0732">Signal</keyword>
<dbReference type="AlphaFoldDB" id="A0A8T1MXA4"/>
<reference evidence="2 3" key="2">
    <citation type="journal article" date="2021" name="Genomics">
        <title>High-quality reference genome for Clonorchis sinensis.</title>
        <authorList>
            <person name="Young N.D."/>
            <person name="Stroehlein A.J."/>
            <person name="Kinkar L."/>
            <person name="Wang T."/>
            <person name="Sohn W.M."/>
            <person name="Chang B.C.H."/>
            <person name="Kaur P."/>
            <person name="Weisz D."/>
            <person name="Dudchenko O."/>
            <person name="Aiden E.L."/>
            <person name="Korhonen P.K."/>
            <person name="Gasser R.B."/>
        </authorList>
    </citation>
    <scope>NUCLEOTIDE SEQUENCE [LARGE SCALE GENOMIC DNA]</scope>
    <source>
        <strain evidence="2">Cs-k2</strain>
    </source>
</reference>
<accession>A0A8T1MXA4</accession>
<proteinExistence type="predicted"/>
<keyword evidence="3" id="KW-1185">Reference proteome</keyword>
<evidence type="ECO:0000313" key="3">
    <source>
        <dbReference type="Proteomes" id="UP000286415"/>
    </source>
</evidence>
<feature type="chain" id="PRO_5035779972" evidence="1">
    <location>
        <begin position="19"/>
        <end position="100"/>
    </location>
</feature>
<dbReference type="Proteomes" id="UP000286415">
    <property type="component" value="Unassembled WGS sequence"/>
</dbReference>
<dbReference type="EMBL" id="NIRI02000013">
    <property type="protein sequence ID" value="KAG5453538.1"/>
    <property type="molecule type" value="Genomic_DNA"/>
</dbReference>
<feature type="signal peptide" evidence="1">
    <location>
        <begin position="1"/>
        <end position="18"/>
    </location>
</feature>
<comment type="caution">
    <text evidence="2">The sequence shown here is derived from an EMBL/GenBank/DDBJ whole genome shotgun (WGS) entry which is preliminary data.</text>
</comment>
<dbReference type="OrthoDB" id="10411750at2759"/>
<gene>
    <name evidence="2" type="ORF">CSKR_102999</name>
</gene>
<reference evidence="2 3" key="1">
    <citation type="journal article" date="2018" name="Biotechnol. Adv.">
        <title>Improved genomic resources and new bioinformatic workflow for the carcinogenic parasite Clonorchis sinensis: Biotechnological implications.</title>
        <authorList>
            <person name="Wang D."/>
            <person name="Korhonen P.K."/>
            <person name="Gasser R.B."/>
            <person name="Young N.D."/>
        </authorList>
    </citation>
    <scope>NUCLEOTIDE SEQUENCE [LARGE SCALE GENOMIC DNA]</scope>
    <source>
        <strain evidence="2">Cs-k2</strain>
    </source>
</reference>
<evidence type="ECO:0000313" key="2">
    <source>
        <dbReference type="EMBL" id="KAG5453538.1"/>
    </source>
</evidence>
<sequence>MTILVMLFTFILFDGYLTRKIPAYDQCVEKCGKDPLDDAVQKRVFDECRDDCIEAELADCLAQAGDTATKKKCTQEALKRCIENCVEDPFCIRFCNTVYH</sequence>
<protein>
    <submittedName>
        <fullName evidence="2">Uncharacterized protein</fullName>
    </submittedName>
</protein>
<organism evidence="2 3">
    <name type="scientific">Clonorchis sinensis</name>
    <name type="common">Chinese liver fluke</name>
    <dbReference type="NCBI Taxonomy" id="79923"/>
    <lineage>
        <taxon>Eukaryota</taxon>
        <taxon>Metazoa</taxon>
        <taxon>Spiralia</taxon>
        <taxon>Lophotrochozoa</taxon>
        <taxon>Platyhelminthes</taxon>
        <taxon>Trematoda</taxon>
        <taxon>Digenea</taxon>
        <taxon>Opisthorchiida</taxon>
        <taxon>Opisthorchiata</taxon>
        <taxon>Opisthorchiidae</taxon>
        <taxon>Clonorchis</taxon>
    </lineage>
</organism>